<protein>
    <submittedName>
        <fullName evidence="2">Uncharacterized protein</fullName>
    </submittedName>
</protein>
<organism evidence="2 3">
    <name type="scientific">Neotoma lepida</name>
    <name type="common">Desert woodrat</name>
    <dbReference type="NCBI Taxonomy" id="56216"/>
    <lineage>
        <taxon>Eukaryota</taxon>
        <taxon>Metazoa</taxon>
        <taxon>Chordata</taxon>
        <taxon>Craniata</taxon>
        <taxon>Vertebrata</taxon>
        <taxon>Euteleostomi</taxon>
        <taxon>Mammalia</taxon>
        <taxon>Eutheria</taxon>
        <taxon>Euarchontoglires</taxon>
        <taxon>Glires</taxon>
        <taxon>Rodentia</taxon>
        <taxon>Myomorpha</taxon>
        <taxon>Muroidea</taxon>
        <taxon>Cricetidae</taxon>
        <taxon>Neotominae</taxon>
        <taxon>Neotoma</taxon>
    </lineage>
</organism>
<dbReference type="AlphaFoldDB" id="A0A1A6GIT6"/>
<proteinExistence type="predicted"/>
<comment type="caution">
    <text evidence="2">The sequence shown here is derived from an EMBL/GenBank/DDBJ whole genome shotgun (WGS) entry which is preliminary data.</text>
</comment>
<reference evidence="2 3" key="1">
    <citation type="submission" date="2016-06" db="EMBL/GenBank/DDBJ databases">
        <title>The Draft Genome Sequence and Annotation of the Desert Woodrat Neotoma lepida.</title>
        <authorList>
            <person name="Campbell M."/>
            <person name="Oakeson K.F."/>
            <person name="Yandell M."/>
            <person name="Halpert J.R."/>
            <person name="Dearing D."/>
        </authorList>
    </citation>
    <scope>NUCLEOTIDE SEQUENCE [LARGE SCALE GENOMIC DNA]</scope>
    <source>
        <strain evidence="2">417</strain>
        <tissue evidence="2">Liver</tissue>
    </source>
</reference>
<feature type="signal peptide" evidence="1">
    <location>
        <begin position="1"/>
        <end position="24"/>
    </location>
</feature>
<evidence type="ECO:0000313" key="2">
    <source>
        <dbReference type="EMBL" id="OBS65784.1"/>
    </source>
</evidence>
<keyword evidence="1" id="KW-0732">Signal</keyword>
<name>A0A1A6GIT6_NEOLE</name>
<sequence>MPSQMLMKLVSFWSGFRLLTLVDGKMCHIILHARSATPMQGCVRSVEVMSGTSPSKSA</sequence>
<dbReference type="Proteomes" id="UP000092124">
    <property type="component" value="Unassembled WGS sequence"/>
</dbReference>
<keyword evidence="3" id="KW-1185">Reference proteome</keyword>
<dbReference type="EMBL" id="LZPO01088876">
    <property type="protein sequence ID" value="OBS65784.1"/>
    <property type="molecule type" value="Genomic_DNA"/>
</dbReference>
<evidence type="ECO:0000256" key="1">
    <source>
        <dbReference type="SAM" id="SignalP"/>
    </source>
</evidence>
<accession>A0A1A6GIT6</accession>
<feature type="chain" id="PRO_5008345637" evidence="1">
    <location>
        <begin position="25"/>
        <end position="58"/>
    </location>
</feature>
<evidence type="ECO:0000313" key="3">
    <source>
        <dbReference type="Proteomes" id="UP000092124"/>
    </source>
</evidence>
<gene>
    <name evidence="2" type="ORF">A6R68_05676</name>
</gene>